<evidence type="ECO:0000313" key="2">
    <source>
        <dbReference type="EMBL" id="RKO88665.1"/>
    </source>
</evidence>
<name>A0A4P9WAR6_9FUNG</name>
<feature type="region of interest" description="Disordered" evidence="1">
    <location>
        <begin position="588"/>
        <end position="616"/>
    </location>
</feature>
<dbReference type="Proteomes" id="UP000269721">
    <property type="component" value="Unassembled WGS sequence"/>
</dbReference>
<dbReference type="EMBL" id="KZ996563">
    <property type="protein sequence ID" value="RKO88665.1"/>
    <property type="molecule type" value="Genomic_DNA"/>
</dbReference>
<protein>
    <submittedName>
        <fullName evidence="2">Uncharacterized protein</fullName>
    </submittedName>
</protein>
<evidence type="ECO:0000256" key="1">
    <source>
        <dbReference type="SAM" id="MobiDB-lite"/>
    </source>
</evidence>
<sequence>MYDASGSDGKAGKRLFSNGSRVHSLRVRVPPAATPGYGVGPILSYGAGEEKGRQPTTDAFFSHQHVIGGEARLCGRIYMNVSLLIGRQTQKNTFFWQRRSITSARMFRSATDQLAEPFALAHSTTEDDIKSRATTGSEPSQKPPRPQALPGPRRLLYNLSPLQTEAPAAFTFWTENFGDATVVVIPLFRVALANSGRRHDIPIHDASKRMSARKFRSWVLGTGPLADMFAIASESGMTEIHMRTSFNNNAMKTNAELSEAKGSGDGGQSQLHDNLVLLRTQAPTAYAFWTEYFGDDLSVTITLFRVALASSGRRDDIRFEARNMSTRVFRTFVLGSGPLADMFASAPESGDPISATFDGTNDVDDTATGYNNLPLTGLLTSPDLPRTVIAVNSDPSSGVLREGSHLVSRSMTCENFRATLDLIVGKLALSVPRKVTPMWFRKMVQQDPLARAFSAVGASERSGAEEYSDERLVLEAHRTSSCEPLLESKPSLHSDFNRKVAPGRLTFRDELEILSIENPAAHRFWISNFRYARISSRTNLRDALRLLGSQIELKSHIGGKGDITPSAFRKMIVHDEYLAAAFPSSEPQLPQLLTRDQSPSSGVGIPEENKSRESRSAQVRFQDAEMDEYKPLSLIDSGSPIRATKLSSTGLQPWTQAFGQGWATIIKHISTACRQSAHPSREFTQDVETRLK</sequence>
<gene>
    <name evidence="2" type="ORF">BDK51DRAFT_28150</name>
</gene>
<dbReference type="AlphaFoldDB" id="A0A4P9WAR6"/>
<reference evidence="3" key="1">
    <citation type="journal article" date="2018" name="Nat. Microbiol.">
        <title>Leveraging single-cell genomics to expand the fungal tree of life.</title>
        <authorList>
            <person name="Ahrendt S.R."/>
            <person name="Quandt C.A."/>
            <person name="Ciobanu D."/>
            <person name="Clum A."/>
            <person name="Salamov A."/>
            <person name="Andreopoulos B."/>
            <person name="Cheng J.F."/>
            <person name="Woyke T."/>
            <person name="Pelin A."/>
            <person name="Henrissat B."/>
            <person name="Reynolds N.K."/>
            <person name="Benny G.L."/>
            <person name="Smith M.E."/>
            <person name="James T.Y."/>
            <person name="Grigoriev I.V."/>
        </authorList>
    </citation>
    <scope>NUCLEOTIDE SEQUENCE [LARGE SCALE GENOMIC DNA]</scope>
</reference>
<organism evidence="2 3">
    <name type="scientific">Blyttiomyces helicus</name>
    <dbReference type="NCBI Taxonomy" id="388810"/>
    <lineage>
        <taxon>Eukaryota</taxon>
        <taxon>Fungi</taxon>
        <taxon>Fungi incertae sedis</taxon>
        <taxon>Chytridiomycota</taxon>
        <taxon>Chytridiomycota incertae sedis</taxon>
        <taxon>Chytridiomycetes</taxon>
        <taxon>Chytridiomycetes incertae sedis</taxon>
        <taxon>Blyttiomyces</taxon>
    </lineage>
</organism>
<evidence type="ECO:0000313" key="3">
    <source>
        <dbReference type="Proteomes" id="UP000269721"/>
    </source>
</evidence>
<feature type="region of interest" description="Disordered" evidence="1">
    <location>
        <begin position="121"/>
        <end position="152"/>
    </location>
</feature>
<keyword evidence="3" id="KW-1185">Reference proteome</keyword>
<accession>A0A4P9WAR6</accession>
<proteinExistence type="predicted"/>
<feature type="non-terminal residue" evidence="2">
    <location>
        <position position="692"/>
    </location>
</feature>